<keyword evidence="3" id="KW-1185">Reference proteome</keyword>
<sequence>MASRTERSTRRRQTTTGSQPTPNTTATADAGSQSSEADPRQMSVGALLRVVMDMNDNSAIDHLLSALSEKIPKALLEDLEAVKRARSIVIGGLPEAVRFQDRRTQLDKQVSDVLEAPLRSHTVFSRGSFIPVFFFTYTTHISLYFCAKPVLFYG</sequence>
<dbReference type="AlphaFoldDB" id="A0A016V0P2"/>
<evidence type="ECO:0000313" key="2">
    <source>
        <dbReference type="EMBL" id="EYC21000.1"/>
    </source>
</evidence>
<organism evidence="2 3">
    <name type="scientific">Ancylostoma ceylanicum</name>
    <dbReference type="NCBI Taxonomy" id="53326"/>
    <lineage>
        <taxon>Eukaryota</taxon>
        <taxon>Metazoa</taxon>
        <taxon>Ecdysozoa</taxon>
        <taxon>Nematoda</taxon>
        <taxon>Chromadorea</taxon>
        <taxon>Rhabditida</taxon>
        <taxon>Rhabditina</taxon>
        <taxon>Rhabditomorpha</taxon>
        <taxon>Strongyloidea</taxon>
        <taxon>Ancylostomatidae</taxon>
        <taxon>Ancylostomatinae</taxon>
        <taxon>Ancylostoma</taxon>
    </lineage>
</organism>
<dbReference type="Proteomes" id="UP000024635">
    <property type="component" value="Unassembled WGS sequence"/>
</dbReference>
<evidence type="ECO:0000256" key="1">
    <source>
        <dbReference type="SAM" id="MobiDB-lite"/>
    </source>
</evidence>
<accession>A0A016V0P2</accession>
<feature type="region of interest" description="Disordered" evidence="1">
    <location>
        <begin position="1"/>
        <end position="39"/>
    </location>
</feature>
<gene>
    <name evidence="2" type="primary">Acey_s0020.g176</name>
    <name evidence="2" type="ORF">Y032_0020g176</name>
</gene>
<proteinExistence type="predicted"/>
<evidence type="ECO:0000313" key="3">
    <source>
        <dbReference type="Proteomes" id="UP000024635"/>
    </source>
</evidence>
<feature type="compositionally biased region" description="Low complexity" evidence="1">
    <location>
        <begin position="14"/>
        <end position="27"/>
    </location>
</feature>
<dbReference type="EMBL" id="JARK01001356">
    <property type="protein sequence ID" value="EYC21000.1"/>
    <property type="molecule type" value="Genomic_DNA"/>
</dbReference>
<comment type="caution">
    <text evidence="2">The sequence shown here is derived from an EMBL/GenBank/DDBJ whole genome shotgun (WGS) entry which is preliminary data.</text>
</comment>
<protein>
    <submittedName>
        <fullName evidence="2">Uncharacterized protein</fullName>
    </submittedName>
</protein>
<reference evidence="3" key="1">
    <citation type="journal article" date="2015" name="Nat. Genet.">
        <title>The genome and transcriptome of the zoonotic hookworm Ancylostoma ceylanicum identify infection-specific gene families.</title>
        <authorList>
            <person name="Schwarz E.M."/>
            <person name="Hu Y."/>
            <person name="Antoshechkin I."/>
            <person name="Miller M.M."/>
            <person name="Sternberg P.W."/>
            <person name="Aroian R.V."/>
        </authorList>
    </citation>
    <scope>NUCLEOTIDE SEQUENCE</scope>
    <source>
        <strain evidence="3">HY135</strain>
    </source>
</reference>
<name>A0A016V0P2_9BILA</name>